<dbReference type="AlphaFoldDB" id="A0A382EL84"/>
<dbReference type="EMBL" id="UINC01045007">
    <property type="protein sequence ID" value="SVB51225.1"/>
    <property type="molecule type" value="Genomic_DNA"/>
</dbReference>
<accession>A0A382EL84</accession>
<protein>
    <submittedName>
        <fullName evidence="1">Uncharacterized protein</fullName>
    </submittedName>
</protein>
<reference evidence="1" key="1">
    <citation type="submission" date="2018-05" db="EMBL/GenBank/DDBJ databases">
        <authorList>
            <person name="Lanie J.A."/>
            <person name="Ng W.-L."/>
            <person name="Kazmierczak K.M."/>
            <person name="Andrzejewski T.M."/>
            <person name="Davidsen T.M."/>
            <person name="Wayne K.J."/>
            <person name="Tettelin H."/>
            <person name="Glass J.I."/>
            <person name="Rusch D."/>
            <person name="Podicherti R."/>
            <person name="Tsui H.-C.T."/>
            <person name="Winkler M.E."/>
        </authorList>
    </citation>
    <scope>NUCLEOTIDE SEQUENCE</scope>
</reference>
<sequence length="27" mass="3116">VKTLGSEKFFLRRPFKCADLTAASYCY</sequence>
<name>A0A382EL84_9ZZZZ</name>
<gene>
    <name evidence="1" type="ORF">METZ01_LOCUS204079</name>
</gene>
<feature type="non-terminal residue" evidence="1">
    <location>
        <position position="1"/>
    </location>
</feature>
<organism evidence="1">
    <name type="scientific">marine metagenome</name>
    <dbReference type="NCBI Taxonomy" id="408172"/>
    <lineage>
        <taxon>unclassified sequences</taxon>
        <taxon>metagenomes</taxon>
        <taxon>ecological metagenomes</taxon>
    </lineage>
</organism>
<proteinExistence type="predicted"/>
<evidence type="ECO:0000313" key="1">
    <source>
        <dbReference type="EMBL" id="SVB51225.1"/>
    </source>
</evidence>